<dbReference type="GO" id="GO:0006310">
    <property type="term" value="P:DNA recombination"/>
    <property type="evidence" value="ECO:0007669"/>
    <property type="project" value="UniProtKB-KW"/>
</dbReference>
<dbReference type="GO" id="GO:0015074">
    <property type="term" value="P:DNA integration"/>
    <property type="evidence" value="ECO:0007669"/>
    <property type="project" value="UniProtKB-KW"/>
</dbReference>
<dbReference type="Gene3D" id="1.10.443.10">
    <property type="entry name" value="Intergrase catalytic core"/>
    <property type="match status" value="1"/>
</dbReference>
<dbReference type="SUPFAM" id="SSF56349">
    <property type="entry name" value="DNA breaking-rejoining enzymes"/>
    <property type="match status" value="1"/>
</dbReference>
<gene>
    <name evidence="4" type="primary">xerC_8</name>
    <name evidence="4" type="ORF">ROE7235_03810</name>
</gene>
<dbReference type="Pfam" id="PF00589">
    <property type="entry name" value="Phage_integrase"/>
    <property type="match status" value="1"/>
</dbReference>
<accession>A0A3B0MW82</accession>
<evidence type="ECO:0000313" key="4">
    <source>
        <dbReference type="EMBL" id="SUZ34029.1"/>
    </source>
</evidence>
<dbReference type="GO" id="GO:0003677">
    <property type="term" value="F:DNA binding"/>
    <property type="evidence" value="ECO:0007669"/>
    <property type="project" value="InterPro"/>
</dbReference>
<keyword evidence="2" id="KW-0233">DNA recombination</keyword>
<name>A0A3B0MW82_9RHOB</name>
<evidence type="ECO:0000256" key="2">
    <source>
        <dbReference type="ARBA" id="ARBA00023172"/>
    </source>
</evidence>
<dbReference type="InterPro" id="IPR050090">
    <property type="entry name" value="Tyrosine_recombinase_XerCD"/>
</dbReference>
<evidence type="ECO:0000313" key="5">
    <source>
        <dbReference type="Proteomes" id="UP000272908"/>
    </source>
</evidence>
<dbReference type="OrthoDB" id="6388170at2"/>
<evidence type="ECO:0000256" key="1">
    <source>
        <dbReference type="ARBA" id="ARBA00022908"/>
    </source>
</evidence>
<keyword evidence="1" id="KW-0229">DNA integration</keyword>
<dbReference type="InterPro" id="IPR011010">
    <property type="entry name" value="DNA_brk_join_enz"/>
</dbReference>
<dbReference type="RefSeq" id="WP_121097514.1">
    <property type="nucleotide sequence ID" value="NZ_UIHC01000111.1"/>
</dbReference>
<dbReference type="Proteomes" id="UP000272908">
    <property type="component" value="Unassembled WGS sequence"/>
</dbReference>
<dbReference type="InterPro" id="IPR013762">
    <property type="entry name" value="Integrase-like_cat_sf"/>
</dbReference>
<dbReference type="AlphaFoldDB" id="A0A3B0MW82"/>
<dbReference type="InterPro" id="IPR002104">
    <property type="entry name" value="Integrase_catalytic"/>
</dbReference>
<keyword evidence="5" id="KW-1185">Reference proteome</keyword>
<dbReference type="PROSITE" id="PS51898">
    <property type="entry name" value="TYR_RECOMBINASE"/>
    <property type="match status" value="1"/>
</dbReference>
<proteinExistence type="predicted"/>
<evidence type="ECO:0000259" key="3">
    <source>
        <dbReference type="PROSITE" id="PS51898"/>
    </source>
</evidence>
<protein>
    <submittedName>
        <fullName evidence="4">Tyrosine recombinase XerC</fullName>
    </submittedName>
</protein>
<dbReference type="EMBL" id="UIHC01000111">
    <property type="protein sequence ID" value="SUZ34029.1"/>
    <property type="molecule type" value="Genomic_DNA"/>
</dbReference>
<feature type="domain" description="Tyr recombinase" evidence="3">
    <location>
        <begin position="221"/>
        <end position="404"/>
    </location>
</feature>
<dbReference type="PANTHER" id="PTHR30349">
    <property type="entry name" value="PHAGE INTEGRASE-RELATED"/>
    <property type="match status" value="1"/>
</dbReference>
<organism evidence="4 5">
    <name type="scientific">Roseinatronobacter ekhonensis</name>
    <dbReference type="NCBI Taxonomy" id="254356"/>
    <lineage>
        <taxon>Bacteria</taxon>
        <taxon>Pseudomonadati</taxon>
        <taxon>Pseudomonadota</taxon>
        <taxon>Alphaproteobacteria</taxon>
        <taxon>Rhodobacterales</taxon>
        <taxon>Paracoccaceae</taxon>
        <taxon>Roseinatronobacter</taxon>
    </lineage>
</organism>
<dbReference type="PANTHER" id="PTHR30349:SF90">
    <property type="entry name" value="TYROSINE RECOMBINASE XERD"/>
    <property type="match status" value="1"/>
</dbReference>
<reference evidence="5" key="1">
    <citation type="submission" date="2018-08" db="EMBL/GenBank/DDBJ databases">
        <authorList>
            <person name="Rodrigo-Torres L."/>
            <person name="Arahal R. D."/>
            <person name="Lucena T."/>
        </authorList>
    </citation>
    <scope>NUCLEOTIDE SEQUENCE [LARGE SCALE GENOMIC DNA]</scope>
    <source>
        <strain evidence="5">CECT 7235</strain>
    </source>
</reference>
<sequence>MNEHYTPVRRRRLLNAGQHQPLLDAYGHHLAGTRLSPASIHIHLGSTLHFLAWLIQRGIALDDAGPDIVARFAAHDCRCHSSPRPLGQYYINRVDRFVGHLVEQDVLPPRPVPETPAVDPNVAGWLDAQARQRGLAAVTIARHGRMLAQILPLIGTDPSRYTARIIRDGLLDHARSARSVHYPKMVASALRLYLRHLAHRGHAVPDLDRAVPTAKTWRLASLPRYLQPDAVERLMVSCDPQTPGGRRDRAILLLLARLGLRARDVAELRLSDIDWQAATLRVCGKGQREVRLPLPQDAGDALIAWLTGPRPAASCDTVFLALLPPFGPVSSGVVGGVVQRAIERAGIENAPSRGSHLLRHSAATAMLRGGATLDAIATVLRHRSTDTTAHYAKVDVTMLDAVAQAWPPHEAMNAAPPLAPPLGLAWPEGATC</sequence>